<dbReference type="Proteomes" id="UP001162131">
    <property type="component" value="Unassembled WGS sequence"/>
</dbReference>
<dbReference type="GO" id="GO:0005737">
    <property type="term" value="C:cytoplasm"/>
    <property type="evidence" value="ECO:0007669"/>
    <property type="project" value="TreeGrafter"/>
</dbReference>
<dbReference type="GO" id="GO:0005868">
    <property type="term" value="C:cytoplasmic dynein complex"/>
    <property type="evidence" value="ECO:0007669"/>
    <property type="project" value="TreeGrafter"/>
</dbReference>
<dbReference type="AlphaFoldDB" id="A0AAU9K9D2"/>
<proteinExistence type="predicted"/>
<dbReference type="PANTHER" id="PTHR21255:SF7">
    <property type="entry name" value="DYNEIN LIGHT CHAIN TCTEX-TYPE PROTEIN 2B"/>
    <property type="match status" value="1"/>
</dbReference>
<dbReference type="EMBL" id="CAJZBQ010000064">
    <property type="protein sequence ID" value="CAG9336191.1"/>
    <property type="molecule type" value="Genomic_DNA"/>
</dbReference>
<comment type="caution">
    <text evidence="1">The sequence shown here is derived from an EMBL/GenBank/DDBJ whole genome shotgun (WGS) entry which is preliminary data.</text>
</comment>
<dbReference type="Gene3D" id="3.30.1140.40">
    <property type="entry name" value="Tctex-1"/>
    <property type="match status" value="1"/>
</dbReference>
<protein>
    <submittedName>
        <fullName evidence="1">Uncharacterized protein</fullName>
    </submittedName>
</protein>
<evidence type="ECO:0000313" key="2">
    <source>
        <dbReference type="Proteomes" id="UP001162131"/>
    </source>
</evidence>
<dbReference type="InterPro" id="IPR038586">
    <property type="entry name" value="Tctex-1-like_sf"/>
</dbReference>
<dbReference type="Pfam" id="PF03645">
    <property type="entry name" value="Tctex-1"/>
    <property type="match status" value="1"/>
</dbReference>
<dbReference type="PANTHER" id="PTHR21255">
    <property type="entry name" value="T-COMPLEX-ASSOCIATED-TESTIS-EXPRESSED 1/ DYNEIN LIGHT CHAIN"/>
    <property type="match status" value="1"/>
</dbReference>
<reference evidence="1" key="1">
    <citation type="submission" date="2021-09" db="EMBL/GenBank/DDBJ databases">
        <authorList>
            <consortium name="AG Swart"/>
            <person name="Singh M."/>
            <person name="Singh A."/>
            <person name="Seah K."/>
            <person name="Emmerich C."/>
        </authorList>
    </citation>
    <scope>NUCLEOTIDE SEQUENCE</scope>
    <source>
        <strain evidence="1">ATCC30299</strain>
    </source>
</reference>
<name>A0AAU9K9D2_9CILI</name>
<keyword evidence="2" id="KW-1185">Reference proteome</keyword>
<evidence type="ECO:0000313" key="1">
    <source>
        <dbReference type="EMBL" id="CAG9336191.1"/>
    </source>
</evidence>
<gene>
    <name evidence="1" type="ORF">BSTOLATCC_MIC66072</name>
</gene>
<dbReference type="CDD" id="cd21459">
    <property type="entry name" value="DLC-like_TCTEX1D2"/>
    <property type="match status" value="1"/>
</dbReference>
<dbReference type="InterPro" id="IPR005334">
    <property type="entry name" value="Tctex-1-like"/>
</dbReference>
<dbReference type="GO" id="GO:0045505">
    <property type="term" value="F:dynein intermediate chain binding"/>
    <property type="evidence" value="ECO:0007669"/>
    <property type="project" value="TreeGrafter"/>
</dbReference>
<accession>A0AAU9K9D2</accession>
<sequence>MKSSTLGIGLGLDAYSSKPSYKDKFCPLKAKEIIKEIVERQIGPEDKYQGRNNTNVNPFPLAIAEEVRAALKEGHANRYKIMVQVVVGEKLGQGVRMGSKCFWDEETDNAAWFSYSNDFMFCVVSVFASYLY</sequence>
<dbReference type="GO" id="GO:0007018">
    <property type="term" value="P:microtubule-based movement"/>
    <property type="evidence" value="ECO:0007669"/>
    <property type="project" value="TreeGrafter"/>
</dbReference>
<organism evidence="1 2">
    <name type="scientific">Blepharisma stoltei</name>
    <dbReference type="NCBI Taxonomy" id="1481888"/>
    <lineage>
        <taxon>Eukaryota</taxon>
        <taxon>Sar</taxon>
        <taxon>Alveolata</taxon>
        <taxon>Ciliophora</taxon>
        <taxon>Postciliodesmatophora</taxon>
        <taxon>Heterotrichea</taxon>
        <taxon>Heterotrichida</taxon>
        <taxon>Blepharismidae</taxon>
        <taxon>Blepharisma</taxon>
    </lineage>
</organism>